<proteinExistence type="predicted"/>
<keyword evidence="1" id="KW-0472">Membrane</keyword>
<feature type="transmembrane region" description="Helical" evidence="1">
    <location>
        <begin position="58"/>
        <end position="78"/>
    </location>
</feature>
<evidence type="ECO:0000256" key="1">
    <source>
        <dbReference type="SAM" id="Phobius"/>
    </source>
</evidence>
<sequence>MTAIIKTEFQKMKRYHILLIALIGMFCSPLLQLFSQFAMNDALKDPYYDLAALLESTIWGNAQIFLPVMITLTGGYLINREYTDDTLKNILTVPVSFHRFLWGKLLTSGILAVGFGIYSFFAAIIVGFFAGLPKAGFSVLTGYFFQMAGLSVCIYIVVLPLLIIDSRKKGRFMGGAVAAFLVGYACLFFKTGILRSVYPVSAALTVVGFDMAEYTGTASQGNRVLAVLVLGIILLVSVMLVWFCKPPQEGTKHKIRGRRGKQLRVSQR</sequence>
<keyword evidence="3" id="KW-1185">Reference proteome</keyword>
<organism evidence="2 3">
    <name type="scientific">Blautia caecimuris</name>
    <dbReference type="NCBI Taxonomy" id="1796615"/>
    <lineage>
        <taxon>Bacteria</taxon>
        <taxon>Bacillati</taxon>
        <taxon>Bacillota</taxon>
        <taxon>Clostridia</taxon>
        <taxon>Lachnospirales</taxon>
        <taxon>Lachnospiraceae</taxon>
        <taxon>Blautia</taxon>
    </lineage>
</organism>
<protein>
    <submittedName>
        <fullName evidence="2">ABC-2 type transport system permease protein/bacitracin transport system permease protein</fullName>
    </submittedName>
</protein>
<reference evidence="2 3" key="1">
    <citation type="submission" date="2024-06" db="EMBL/GenBank/DDBJ databases">
        <title>Genomic Encyclopedia of Type Strains, Phase IV (KMG-IV): sequencing the most valuable type-strain genomes for metagenomic binning, comparative biology and taxonomic classification.</title>
        <authorList>
            <person name="Goeker M."/>
        </authorList>
    </citation>
    <scope>NUCLEOTIDE SEQUENCE [LARGE SCALE GENOMIC DNA]</scope>
    <source>
        <strain evidence="2 3">DSM 29492</strain>
    </source>
</reference>
<feature type="transmembrane region" description="Helical" evidence="1">
    <location>
        <begin position="143"/>
        <end position="164"/>
    </location>
</feature>
<dbReference type="Proteomes" id="UP001549106">
    <property type="component" value="Unassembled WGS sequence"/>
</dbReference>
<dbReference type="PANTHER" id="PTHR37305">
    <property type="entry name" value="INTEGRAL MEMBRANE PROTEIN-RELATED"/>
    <property type="match status" value="1"/>
</dbReference>
<comment type="caution">
    <text evidence="2">The sequence shown here is derived from an EMBL/GenBank/DDBJ whole genome shotgun (WGS) entry which is preliminary data.</text>
</comment>
<dbReference type="Pfam" id="PF12730">
    <property type="entry name" value="ABC2_membrane_4"/>
    <property type="match status" value="1"/>
</dbReference>
<feature type="transmembrane region" description="Helical" evidence="1">
    <location>
        <begin position="176"/>
        <end position="198"/>
    </location>
</feature>
<dbReference type="RefSeq" id="WP_173752946.1">
    <property type="nucleotide sequence ID" value="NZ_BAABXP010000001.1"/>
</dbReference>
<feature type="transmembrane region" description="Helical" evidence="1">
    <location>
        <begin position="224"/>
        <end position="244"/>
    </location>
</feature>
<feature type="transmembrane region" description="Helical" evidence="1">
    <location>
        <begin position="105"/>
        <end position="131"/>
    </location>
</feature>
<feature type="transmembrane region" description="Helical" evidence="1">
    <location>
        <begin position="15"/>
        <end position="38"/>
    </location>
</feature>
<evidence type="ECO:0000313" key="2">
    <source>
        <dbReference type="EMBL" id="MET3751992.1"/>
    </source>
</evidence>
<keyword evidence="1" id="KW-1133">Transmembrane helix</keyword>
<dbReference type="PANTHER" id="PTHR37305:SF1">
    <property type="entry name" value="MEMBRANE PROTEIN"/>
    <property type="match status" value="1"/>
</dbReference>
<keyword evidence="1" id="KW-0812">Transmembrane</keyword>
<gene>
    <name evidence="2" type="ORF">ABID24_003254</name>
</gene>
<evidence type="ECO:0000313" key="3">
    <source>
        <dbReference type="Proteomes" id="UP001549106"/>
    </source>
</evidence>
<accession>A0ABV2M9I8</accession>
<name>A0ABV2M9I8_9FIRM</name>
<dbReference type="EMBL" id="JBEPMJ010000033">
    <property type="protein sequence ID" value="MET3751992.1"/>
    <property type="molecule type" value="Genomic_DNA"/>
</dbReference>